<dbReference type="HAMAP" id="MF_01445">
    <property type="entry name" value="TsaD"/>
    <property type="match status" value="1"/>
</dbReference>
<feature type="binding site" evidence="8">
    <location>
        <position position="178"/>
    </location>
    <ligand>
        <name>substrate</name>
    </ligand>
</feature>
<comment type="subcellular location">
    <subcellularLocation>
        <location evidence="8">Cytoplasm</location>
    </subcellularLocation>
</comment>
<keyword evidence="2 8" id="KW-0808">Transferase</keyword>
<evidence type="ECO:0000256" key="1">
    <source>
        <dbReference type="ARBA" id="ARBA00022490"/>
    </source>
</evidence>
<dbReference type="FunFam" id="3.30.420.40:FF:000012">
    <property type="entry name" value="tRNA N6-adenosine threonylcarbamoyltransferase"/>
    <property type="match status" value="1"/>
</dbReference>
<keyword evidence="6 8" id="KW-0012">Acyltransferase</keyword>
<feature type="binding site" evidence="8">
    <location>
        <position position="165"/>
    </location>
    <ligand>
        <name>substrate</name>
    </ligand>
</feature>
<name>A0A7V4WVX4_CALAY</name>
<keyword evidence="5 8" id="KW-0408">Iron</keyword>
<dbReference type="AlphaFoldDB" id="A0A7V4WVX4"/>
<evidence type="ECO:0000259" key="9">
    <source>
        <dbReference type="Pfam" id="PF00814"/>
    </source>
</evidence>
<dbReference type="GO" id="GO:0005737">
    <property type="term" value="C:cytoplasm"/>
    <property type="evidence" value="ECO:0007669"/>
    <property type="project" value="UniProtKB-SubCell"/>
</dbReference>
<dbReference type="GO" id="GO:0061711">
    <property type="term" value="F:tRNA N(6)-L-threonylcarbamoyladenine synthase activity"/>
    <property type="evidence" value="ECO:0007669"/>
    <property type="project" value="UniProtKB-EC"/>
</dbReference>
<keyword evidence="4 8" id="KW-0479">Metal-binding</keyword>
<dbReference type="NCBIfam" id="TIGR03723">
    <property type="entry name" value="T6A_TsaD_YgjD"/>
    <property type="match status" value="1"/>
</dbReference>
<dbReference type="Gene3D" id="3.30.420.40">
    <property type="match status" value="2"/>
</dbReference>
<feature type="binding site" evidence="8">
    <location>
        <position position="182"/>
    </location>
    <ligand>
        <name>substrate</name>
    </ligand>
</feature>
<organism evidence="10">
    <name type="scientific">Caldithrix abyssi</name>
    <dbReference type="NCBI Taxonomy" id="187145"/>
    <lineage>
        <taxon>Bacteria</taxon>
        <taxon>Pseudomonadati</taxon>
        <taxon>Calditrichota</taxon>
        <taxon>Calditrichia</taxon>
        <taxon>Calditrichales</taxon>
        <taxon>Calditrichaceae</taxon>
        <taxon>Caldithrix</taxon>
    </lineage>
</organism>
<evidence type="ECO:0000313" key="10">
    <source>
        <dbReference type="EMBL" id="HGY56824.1"/>
    </source>
</evidence>
<evidence type="ECO:0000256" key="7">
    <source>
        <dbReference type="ARBA" id="ARBA00048117"/>
    </source>
</evidence>
<evidence type="ECO:0000256" key="3">
    <source>
        <dbReference type="ARBA" id="ARBA00022694"/>
    </source>
</evidence>
<proteinExistence type="inferred from homology"/>
<feature type="domain" description="Gcp-like" evidence="9">
    <location>
        <begin position="23"/>
        <end position="306"/>
    </location>
</feature>
<comment type="similarity">
    <text evidence="8">Belongs to the KAE1 / TsaD family.</text>
</comment>
<dbReference type="Pfam" id="PF00814">
    <property type="entry name" value="TsaD"/>
    <property type="match status" value="1"/>
</dbReference>
<evidence type="ECO:0000256" key="5">
    <source>
        <dbReference type="ARBA" id="ARBA00023004"/>
    </source>
</evidence>
<evidence type="ECO:0000256" key="2">
    <source>
        <dbReference type="ARBA" id="ARBA00022679"/>
    </source>
</evidence>
<dbReference type="InterPro" id="IPR022450">
    <property type="entry name" value="TsaD"/>
</dbReference>
<reference evidence="10" key="1">
    <citation type="journal article" date="2020" name="mSystems">
        <title>Genome- and Community-Level Interaction Insights into Carbon Utilization and Element Cycling Functions of Hydrothermarchaeota in Hydrothermal Sediment.</title>
        <authorList>
            <person name="Zhou Z."/>
            <person name="Liu Y."/>
            <person name="Xu W."/>
            <person name="Pan J."/>
            <person name="Luo Z.H."/>
            <person name="Li M."/>
        </authorList>
    </citation>
    <scope>NUCLEOTIDE SEQUENCE [LARGE SCALE GENOMIC DNA]</scope>
    <source>
        <strain evidence="10">HyVt-577</strain>
    </source>
</reference>
<dbReference type="EMBL" id="DRQG01000131">
    <property type="protein sequence ID" value="HGY56824.1"/>
    <property type="molecule type" value="Genomic_DNA"/>
</dbReference>
<dbReference type="PANTHER" id="PTHR11735">
    <property type="entry name" value="TRNA N6-ADENOSINE THREONYLCARBAMOYLTRANSFERASE"/>
    <property type="match status" value="1"/>
</dbReference>
<feature type="binding site" evidence="8">
    <location>
        <position position="300"/>
    </location>
    <ligand>
        <name>Fe cation</name>
        <dbReference type="ChEBI" id="CHEBI:24875"/>
    </ligand>
</feature>
<dbReference type="PANTHER" id="PTHR11735:SF6">
    <property type="entry name" value="TRNA N6-ADENOSINE THREONYLCARBAMOYLTRANSFERASE, MITOCHONDRIAL"/>
    <property type="match status" value="1"/>
</dbReference>
<dbReference type="Proteomes" id="UP000885779">
    <property type="component" value="Unassembled WGS sequence"/>
</dbReference>
<comment type="cofactor">
    <cofactor evidence="8">
        <name>Fe(2+)</name>
        <dbReference type="ChEBI" id="CHEBI:29033"/>
    </cofactor>
    <text evidence="8">Binds 1 Fe(2+) ion per subunit.</text>
</comment>
<dbReference type="PRINTS" id="PR00789">
    <property type="entry name" value="OSIALOPTASE"/>
</dbReference>
<feature type="binding site" evidence="8">
    <location>
        <position position="109"/>
    </location>
    <ligand>
        <name>Fe cation</name>
        <dbReference type="ChEBI" id="CHEBI:24875"/>
    </ligand>
</feature>
<feature type="binding site" evidence="8">
    <location>
        <begin position="132"/>
        <end position="136"/>
    </location>
    <ligand>
        <name>substrate</name>
    </ligand>
</feature>
<sequence length="338" mass="36339">MIVLGVETSCDETSAAVIDDNRVLSNVISSQEVHAQFGGVVPELASRAHIRAIVPIVQKALTEAGLAADQVDGLAVTFGPGLVGALLVGLNFVKGLSAAVQKPFIGVNHIEGHIYGNLLTQKEVRFPILFLVVSGGHTQLVLMKDHLSYEIIGQTRDDAVGEAFDKGAKMLGLGYPGGPVIDKLAAQGDPMFTRFPIAKLKNAPFDFSYSGLKTALLTYLNGIDEKTRETHLTDICASYQKAVVDALLEKTVRAVETFAVKRIAVAGGVAANSLLRKRLADECAKRGLEFYQPELAYCTDNAAMIARAGMEYLRRGRRSPMTLNAFPSLKLGSNGFYE</sequence>
<evidence type="ECO:0000256" key="6">
    <source>
        <dbReference type="ARBA" id="ARBA00023315"/>
    </source>
</evidence>
<accession>A0A7V4WVX4</accession>
<dbReference type="GO" id="GO:0005506">
    <property type="term" value="F:iron ion binding"/>
    <property type="evidence" value="ECO:0007669"/>
    <property type="project" value="UniProtKB-UniRule"/>
</dbReference>
<feature type="binding site" evidence="8">
    <location>
        <position position="113"/>
    </location>
    <ligand>
        <name>Fe cation</name>
        <dbReference type="ChEBI" id="CHEBI:24875"/>
    </ligand>
</feature>
<gene>
    <name evidence="8 10" type="primary">tsaD</name>
    <name evidence="10" type="ORF">ENK44_14045</name>
</gene>
<dbReference type="NCBIfam" id="TIGR00329">
    <property type="entry name" value="gcp_kae1"/>
    <property type="match status" value="1"/>
</dbReference>
<dbReference type="EC" id="2.3.1.234" evidence="8"/>
<dbReference type="InterPro" id="IPR000905">
    <property type="entry name" value="Gcp-like_dom"/>
</dbReference>
<comment type="caution">
    <text evidence="10">The sequence shown here is derived from an EMBL/GenBank/DDBJ whole genome shotgun (WGS) entry which is preliminary data.</text>
</comment>
<comment type="catalytic activity">
    <reaction evidence="7 8">
        <text>L-threonylcarbamoyladenylate + adenosine(37) in tRNA = N(6)-L-threonylcarbamoyladenosine(37) in tRNA + AMP + H(+)</text>
        <dbReference type="Rhea" id="RHEA:37059"/>
        <dbReference type="Rhea" id="RHEA-COMP:10162"/>
        <dbReference type="Rhea" id="RHEA-COMP:10163"/>
        <dbReference type="ChEBI" id="CHEBI:15378"/>
        <dbReference type="ChEBI" id="CHEBI:73682"/>
        <dbReference type="ChEBI" id="CHEBI:74411"/>
        <dbReference type="ChEBI" id="CHEBI:74418"/>
        <dbReference type="ChEBI" id="CHEBI:456215"/>
        <dbReference type="EC" id="2.3.1.234"/>
    </reaction>
</comment>
<keyword evidence="3 8" id="KW-0819">tRNA processing</keyword>
<dbReference type="InterPro" id="IPR043129">
    <property type="entry name" value="ATPase_NBD"/>
</dbReference>
<keyword evidence="1 8" id="KW-0963">Cytoplasm</keyword>
<dbReference type="CDD" id="cd24133">
    <property type="entry name" value="ASKHA_NBD_TsaD_bac"/>
    <property type="match status" value="1"/>
</dbReference>
<feature type="binding site" evidence="8">
    <location>
        <position position="272"/>
    </location>
    <ligand>
        <name>substrate</name>
    </ligand>
</feature>
<evidence type="ECO:0000256" key="4">
    <source>
        <dbReference type="ARBA" id="ARBA00022723"/>
    </source>
</evidence>
<comment type="function">
    <text evidence="8">Required for the formation of a threonylcarbamoyl group on adenosine at position 37 (t(6)A37) in tRNAs that read codons beginning with adenine. Is involved in the transfer of the threonylcarbamoyl moiety of threonylcarbamoyl-AMP (TC-AMP) to the N6 group of A37, together with TsaE and TsaB. TsaD likely plays a direct catalytic role in this reaction.</text>
</comment>
<dbReference type="InterPro" id="IPR017861">
    <property type="entry name" value="KAE1/TsaD"/>
</dbReference>
<dbReference type="GO" id="GO:0002949">
    <property type="term" value="P:tRNA threonylcarbamoyladenosine modification"/>
    <property type="evidence" value="ECO:0007669"/>
    <property type="project" value="UniProtKB-UniRule"/>
</dbReference>
<dbReference type="SUPFAM" id="SSF53067">
    <property type="entry name" value="Actin-like ATPase domain"/>
    <property type="match status" value="1"/>
</dbReference>
<evidence type="ECO:0000256" key="8">
    <source>
        <dbReference type="HAMAP-Rule" id="MF_01445"/>
    </source>
</evidence>
<protein>
    <recommendedName>
        <fullName evidence="8">tRNA N6-adenosine threonylcarbamoyltransferase</fullName>
        <ecNumber evidence="8">2.3.1.234</ecNumber>
    </recommendedName>
    <alternativeName>
        <fullName evidence="8">N6-L-threonylcarbamoyladenine synthase</fullName>
        <shortName evidence="8">t(6)A synthase</shortName>
    </alternativeName>
    <alternativeName>
        <fullName evidence="8">t(6)A37 threonylcarbamoyladenosine biosynthesis protein TsaD</fullName>
    </alternativeName>
    <alternativeName>
        <fullName evidence="8">tRNA threonylcarbamoyladenosine biosynthesis protein TsaD</fullName>
    </alternativeName>
</protein>
<dbReference type="FunFam" id="3.30.420.40:FF:000040">
    <property type="entry name" value="tRNA N6-adenosine threonylcarbamoyltransferase"/>
    <property type="match status" value="1"/>
</dbReference>